<gene>
    <name evidence="11" type="ORF">KIPB_011109</name>
</gene>
<keyword evidence="3 10" id="KW-0813">Transport</keyword>
<accession>A0A9K3GNF7</accession>
<reference evidence="11 12" key="1">
    <citation type="journal article" date="2018" name="PLoS ONE">
        <title>The draft genome of Kipferlia bialata reveals reductive genome evolution in fornicate parasites.</title>
        <authorList>
            <person name="Tanifuji G."/>
            <person name="Takabayashi S."/>
            <person name="Kume K."/>
            <person name="Takagi M."/>
            <person name="Nakayama T."/>
            <person name="Kamikawa R."/>
            <person name="Inagaki Y."/>
            <person name="Hashimoto T."/>
        </authorList>
    </citation>
    <scope>NUCLEOTIDE SEQUENCE [LARGE SCALE GENOMIC DNA]</scope>
    <source>
        <strain evidence="11">NY0173</strain>
    </source>
</reference>
<comment type="similarity">
    <text evidence="2 10">Belongs to the mitochondrial carrier (TC 2.A.29) family.</text>
</comment>
<dbReference type="OrthoDB" id="270584at2759"/>
<keyword evidence="8 9" id="KW-0472">Membrane</keyword>
<dbReference type="InterPro" id="IPR002067">
    <property type="entry name" value="MCP"/>
</dbReference>
<evidence type="ECO:0000256" key="4">
    <source>
        <dbReference type="ARBA" id="ARBA00022692"/>
    </source>
</evidence>
<dbReference type="Proteomes" id="UP000265618">
    <property type="component" value="Unassembled WGS sequence"/>
</dbReference>
<dbReference type="GO" id="GO:0005743">
    <property type="term" value="C:mitochondrial inner membrane"/>
    <property type="evidence" value="ECO:0007669"/>
    <property type="project" value="UniProtKB-SubCell"/>
</dbReference>
<evidence type="ECO:0000256" key="1">
    <source>
        <dbReference type="ARBA" id="ARBA00004448"/>
    </source>
</evidence>
<evidence type="ECO:0000256" key="9">
    <source>
        <dbReference type="PROSITE-ProRule" id="PRU00282"/>
    </source>
</evidence>
<evidence type="ECO:0000256" key="3">
    <source>
        <dbReference type="ARBA" id="ARBA00022448"/>
    </source>
</evidence>
<comment type="subcellular location">
    <subcellularLocation>
        <location evidence="1">Mitochondrion inner membrane</location>
        <topology evidence="1">Multi-pass membrane protein</topology>
    </subcellularLocation>
</comment>
<dbReference type="AlphaFoldDB" id="A0A9K3GNF7"/>
<dbReference type="GO" id="GO:0055085">
    <property type="term" value="P:transmembrane transport"/>
    <property type="evidence" value="ECO:0007669"/>
    <property type="project" value="InterPro"/>
</dbReference>
<dbReference type="InterPro" id="IPR002167">
    <property type="entry name" value="GDC-like"/>
</dbReference>
<dbReference type="Gene3D" id="1.50.40.10">
    <property type="entry name" value="Mitochondrial carrier domain"/>
    <property type="match status" value="1"/>
</dbReference>
<sequence length="207" mass="22391">MAHGSKGNLTVAQQLLCGGISGGVARTITSPLDVVKIIMQCQRGPVETRKYASVGHAFTSIMATSGIKGLWRGNGVALVRMIPYTAIKFAAFERYKPVFADEEGKLSNVRRLVAGALAGITAVAATYPLDVVKTRFSIQSHENPKYTGVLQSLGLIAREEGITALWSGFSTTIIGVVPYEGGQFMMKEYIASLWNEHMDRYGAHTHV</sequence>
<keyword evidence="6" id="KW-0999">Mitochondrion inner membrane</keyword>
<dbReference type="PANTHER" id="PTHR24089">
    <property type="entry name" value="SOLUTE CARRIER FAMILY 25"/>
    <property type="match status" value="1"/>
</dbReference>
<feature type="repeat" description="Solcar" evidence="9">
    <location>
        <begin position="106"/>
        <end position="193"/>
    </location>
</feature>
<dbReference type="InterPro" id="IPR018108">
    <property type="entry name" value="MCP_transmembrane"/>
</dbReference>
<comment type="caution">
    <text evidence="11">The sequence shown here is derived from an EMBL/GenBank/DDBJ whole genome shotgun (WGS) entry which is preliminary data.</text>
</comment>
<evidence type="ECO:0000313" key="12">
    <source>
        <dbReference type="Proteomes" id="UP000265618"/>
    </source>
</evidence>
<dbReference type="EMBL" id="BDIP01004380">
    <property type="protein sequence ID" value="GIQ88781.1"/>
    <property type="molecule type" value="Genomic_DNA"/>
</dbReference>
<protein>
    <submittedName>
        <fullName evidence="11">Graves disease carrier protein</fullName>
    </submittedName>
</protein>
<keyword evidence="12" id="KW-1185">Reference proteome</keyword>
<keyword evidence="7" id="KW-0496">Mitochondrion</keyword>
<feature type="repeat" description="Solcar" evidence="9">
    <location>
        <begin position="9"/>
        <end position="98"/>
    </location>
</feature>
<evidence type="ECO:0000256" key="10">
    <source>
        <dbReference type="RuleBase" id="RU000488"/>
    </source>
</evidence>
<evidence type="ECO:0000256" key="5">
    <source>
        <dbReference type="ARBA" id="ARBA00022737"/>
    </source>
</evidence>
<keyword evidence="4 9" id="KW-0812">Transmembrane</keyword>
<dbReference type="InterPro" id="IPR023395">
    <property type="entry name" value="MCP_dom_sf"/>
</dbReference>
<evidence type="ECO:0000256" key="2">
    <source>
        <dbReference type="ARBA" id="ARBA00006375"/>
    </source>
</evidence>
<dbReference type="Pfam" id="PF00153">
    <property type="entry name" value="Mito_carr"/>
    <property type="match status" value="2"/>
</dbReference>
<proteinExistence type="inferred from homology"/>
<evidence type="ECO:0000256" key="7">
    <source>
        <dbReference type="ARBA" id="ARBA00023128"/>
    </source>
</evidence>
<evidence type="ECO:0000313" key="11">
    <source>
        <dbReference type="EMBL" id="GIQ88781.1"/>
    </source>
</evidence>
<dbReference type="PRINTS" id="PR00926">
    <property type="entry name" value="MITOCARRIER"/>
</dbReference>
<keyword evidence="5" id="KW-0677">Repeat</keyword>
<organism evidence="11 12">
    <name type="scientific">Kipferlia bialata</name>
    <dbReference type="NCBI Taxonomy" id="797122"/>
    <lineage>
        <taxon>Eukaryota</taxon>
        <taxon>Metamonada</taxon>
        <taxon>Carpediemonas-like organisms</taxon>
        <taxon>Kipferlia</taxon>
    </lineage>
</organism>
<dbReference type="PROSITE" id="PS50920">
    <property type="entry name" value="SOLCAR"/>
    <property type="match status" value="2"/>
</dbReference>
<evidence type="ECO:0000256" key="8">
    <source>
        <dbReference type="ARBA" id="ARBA00023136"/>
    </source>
</evidence>
<dbReference type="SUPFAM" id="SSF103506">
    <property type="entry name" value="Mitochondrial carrier"/>
    <property type="match status" value="1"/>
</dbReference>
<dbReference type="PRINTS" id="PR00928">
    <property type="entry name" value="GRAVESDC"/>
</dbReference>
<name>A0A9K3GNF7_9EUKA</name>
<evidence type="ECO:0000256" key="6">
    <source>
        <dbReference type="ARBA" id="ARBA00022792"/>
    </source>
</evidence>